<keyword evidence="2" id="KW-0186">Copper</keyword>
<proteinExistence type="predicted"/>
<dbReference type="EMBL" id="QGMK01000260">
    <property type="protein sequence ID" value="TVY82897.1"/>
    <property type="molecule type" value="Genomic_DNA"/>
</dbReference>
<evidence type="ECO:0000256" key="1">
    <source>
        <dbReference type="ARBA" id="ARBA00022723"/>
    </source>
</evidence>
<comment type="caution">
    <text evidence="4">The sequence shown here is derived from an EMBL/GenBank/DDBJ whole genome shotgun (WGS) entry which is preliminary data.</text>
</comment>
<dbReference type="Proteomes" id="UP000469558">
    <property type="component" value="Unassembled WGS sequence"/>
</dbReference>
<keyword evidence="1" id="KW-0479">Metal-binding</keyword>
<evidence type="ECO:0000313" key="4">
    <source>
        <dbReference type="EMBL" id="TVY82897.1"/>
    </source>
</evidence>
<keyword evidence="5" id="KW-1185">Reference proteome</keyword>
<dbReference type="GO" id="GO:0046872">
    <property type="term" value="F:metal ion binding"/>
    <property type="evidence" value="ECO:0007669"/>
    <property type="project" value="UniProtKB-KW"/>
</dbReference>
<dbReference type="AlphaFoldDB" id="A0A8T9CED9"/>
<dbReference type="InterPro" id="IPR002227">
    <property type="entry name" value="Tyrosinase_Cu-bd"/>
</dbReference>
<protein>
    <submittedName>
        <fullName evidence="4">Tyrosinase ustQ</fullName>
    </submittedName>
</protein>
<evidence type="ECO:0000313" key="5">
    <source>
        <dbReference type="Proteomes" id="UP000469558"/>
    </source>
</evidence>
<evidence type="ECO:0000256" key="2">
    <source>
        <dbReference type="ARBA" id="ARBA00023008"/>
    </source>
</evidence>
<dbReference type="SUPFAM" id="SSF48056">
    <property type="entry name" value="Di-copper centre-containing domain"/>
    <property type="match status" value="1"/>
</dbReference>
<dbReference type="PANTHER" id="PTHR11474:SF126">
    <property type="entry name" value="TYROSINASE-LIKE PROTEIN TYR-1-RELATED"/>
    <property type="match status" value="1"/>
</dbReference>
<name>A0A8T9CED9_9HELO</name>
<dbReference type="GO" id="GO:0016491">
    <property type="term" value="F:oxidoreductase activity"/>
    <property type="evidence" value="ECO:0007669"/>
    <property type="project" value="InterPro"/>
</dbReference>
<feature type="non-terminal residue" evidence="4">
    <location>
        <position position="1"/>
    </location>
</feature>
<feature type="domain" description="Tyrosinase copper-binding" evidence="3">
    <location>
        <begin position="71"/>
        <end position="255"/>
    </location>
</feature>
<dbReference type="Pfam" id="PF00264">
    <property type="entry name" value="Tyrosinase"/>
    <property type="match status" value="1"/>
</dbReference>
<dbReference type="OrthoDB" id="6132182at2759"/>
<reference evidence="4 5" key="1">
    <citation type="submission" date="2018-05" db="EMBL/GenBank/DDBJ databases">
        <title>Genome sequencing and assembly of the regulated plant pathogen Lachnellula willkommii and related sister species for the development of diagnostic species identification markers.</title>
        <authorList>
            <person name="Giroux E."/>
            <person name="Bilodeau G."/>
        </authorList>
    </citation>
    <scope>NUCLEOTIDE SEQUENCE [LARGE SCALE GENOMIC DNA]</scope>
    <source>
        <strain evidence="4 5">CBS 268.59</strain>
    </source>
</reference>
<sequence length="267" mass="30392">TILSIIFLCGIALGRINNLENGPAFSINSSCRDPTTRREWRTLSEGDRLKYIEAVQCLRTLPSRLGLDQSLYDDFPYVHSRFGNYCMFPTFGLCSLSQLNKVELAHNTDDFLVWHRYFIHIYETALRGQCEYSGHLAYWDWSLDWENIAKSPVWDSAYGFGGNGNISSSKSVAYGHCVTDGAFAYLTALYFGEQNKKQCLSRGFITEGEARKKGFYNSPDVIKEMLRISEYRLFSSTLETNAHNSIPLIVRGDFYKVTAPYGKSFCS</sequence>
<accession>A0A8T9CED9</accession>
<evidence type="ECO:0000259" key="3">
    <source>
        <dbReference type="Pfam" id="PF00264"/>
    </source>
</evidence>
<dbReference type="InterPro" id="IPR008922">
    <property type="entry name" value="Di-copper_centre_dom_sf"/>
</dbReference>
<dbReference type="PANTHER" id="PTHR11474">
    <property type="entry name" value="TYROSINASE FAMILY MEMBER"/>
    <property type="match status" value="1"/>
</dbReference>
<dbReference type="Gene3D" id="1.10.1280.10">
    <property type="entry name" value="Di-copper center containing domain from catechol oxidase"/>
    <property type="match status" value="1"/>
</dbReference>
<dbReference type="InterPro" id="IPR050316">
    <property type="entry name" value="Tyrosinase/Hemocyanin"/>
</dbReference>
<gene>
    <name evidence="4" type="primary">ustQ_2</name>
    <name evidence="4" type="ORF">LSUE1_G005663</name>
</gene>
<organism evidence="4 5">
    <name type="scientific">Lachnellula suecica</name>
    <dbReference type="NCBI Taxonomy" id="602035"/>
    <lineage>
        <taxon>Eukaryota</taxon>
        <taxon>Fungi</taxon>
        <taxon>Dikarya</taxon>
        <taxon>Ascomycota</taxon>
        <taxon>Pezizomycotina</taxon>
        <taxon>Leotiomycetes</taxon>
        <taxon>Helotiales</taxon>
        <taxon>Lachnaceae</taxon>
        <taxon>Lachnellula</taxon>
    </lineage>
</organism>